<proteinExistence type="inferred from homology"/>
<gene>
    <name evidence="9" type="ORF">HELGO_WM26811</name>
</gene>
<dbReference type="GO" id="GO:0003676">
    <property type="term" value="F:nucleic acid binding"/>
    <property type="evidence" value="ECO:0007669"/>
    <property type="project" value="InterPro"/>
</dbReference>
<dbReference type="InterPro" id="IPR041122">
    <property type="entry name" value="RecJ_OB"/>
</dbReference>
<feature type="domain" description="RecJ OB" evidence="8">
    <location>
        <begin position="424"/>
        <end position="524"/>
    </location>
</feature>
<dbReference type="PANTHER" id="PTHR30255">
    <property type="entry name" value="SINGLE-STRANDED-DNA-SPECIFIC EXONUCLEASE RECJ"/>
    <property type="match status" value="1"/>
</dbReference>
<evidence type="ECO:0000256" key="1">
    <source>
        <dbReference type="ARBA" id="ARBA00005915"/>
    </source>
</evidence>
<evidence type="ECO:0000259" key="6">
    <source>
        <dbReference type="Pfam" id="PF01368"/>
    </source>
</evidence>
<evidence type="ECO:0000259" key="8">
    <source>
        <dbReference type="Pfam" id="PF17768"/>
    </source>
</evidence>
<evidence type="ECO:0000256" key="2">
    <source>
        <dbReference type="ARBA" id="ARBA00019841"/>
    </source>
</evidence>
<dbReference type="AlphaFoldDB" id="A0A6S6UG01"/>
<dbReference type="Pfam" id="PF17768">
    <property type="entry name" value="RecJ_OB"/>
    <property type="match status" value="1"/>
</dbReference>
<dbReference type="Pfam" id="PF02272">
    <property type="entry name" value="DHHA1"/>
    <property type="match status" value="1"/>
</dbReference>
<evidence type="ECO:0000313" key="9">
    <source>
        <dbReference type="EMBL" id="CAA6826846.1"/>
    </source>
</evidence>
<dbReference type="InterPro" id="IPR051673">
    <property type="entry name" value="SSDNA_exonuclease_RecJ"/>
</dbReference>
<dbReference type="InterPro" id="IPR004610">
    <property type="entry name" value="RecJ"/>
</dbReference>
<sequence>MLYPKITPQEIEQKLQRRFLKDGHLSLANLPKPSAFKDMDRAVARIVKAIHTNEKIMLIGDYDVDGVTSTTLINMFFRDIGVELEWIIPNRFKDGYGLSANLIPRIEGFDLVFTVDNGIAAVEAARMCEEMGIDLIITDHHIVPAVIPKAYAIVDQKQADCSFPYEEVCGAQIAWYLIAALNKALNANVDIKSYLGLVSIAIIADMMPLQHINRAMVKAGLQLLNRSELPAVKAFMEKLDKVVLNAEDIGFQIAPVLNSAGRMDDAKWSVEFLLSTNIYDARVRLDRLKDFNENRKAIEQKITNEAIAQVDINNDVLVVVGDDWHEGVVGIVAARVGRRFEKPCIVLTKSETGELKGSGRSFHVCNLFKITTACRPLLNKFGGHEAAIGLSLDFENLKAFKEQIQKEYQAENYDEQLIDPDILGELSFSHIDFELVNKLKAFEPYGQGNPRVKFISSNVLIEDVSDMGKEKEHRRFTFSQNGITQQAVLFKTKEVFHVGQVVSVVYGVNENHFNNRVTLQLMVEKFL</sequence>
<keyword evidence="4 9" id="KW-0378">Hydrolase</keyword>
<dbReference type="EMBL" id="CACVAR010000411">
    <property type="protein sequence ID" value="CAA6826846.1"/>
    <property type="molecule type" value="Genomic_DNA"/>
</dbReference>
<organism evidence="9">
    <name type="scientific">uncultured Sulfurovum sp</name>
    <dbReference type="NCBI Taxonomy" id="269237"/>
    <lineage>
        <taxon>Bacteria</taxon>
        <taxon>Pseudomonadati</taxon>
        <taxon>Campylobacterota</taxon>
        <taxon>Epsilonproteobacteria</taxon>
        <taxon>Campylobacterales</taxon>
        <taxon>Sulfurovaceae</taxon>
        <taxon>Sulfurovum</taxon>
        <taxon>environmental samples</taxon>
    </lineage>
</organism>
<keyword evidence="3" id="KW-0540">Nuclease</keyword>
<dbReference type="GO" id="GO:0006281">
    <property type="term" value="P:DNA repair"/>
    <property type="evidence" value="ECO:0007669"/>
    <property type="project" value="InterPro"/>
</dbReference>
<dbReference type="SUPFAM" id="SSF64182">
    <property type="entry name" value="DHH phosphoesterases"/>
    <property type="match status" value="1"/>
</dbReference>
<keyword evidence="5 9" id="KW-0269">Exonuclease</keyword>
<accession>A0A6S6UG01</accession>
<dbReference type="PANTHER" id="PTHR30255:SF2">
    <property type="entry name" value="SINGLE-STRANDED-DNA-SPECIFIC EXONUCLEASE RECJ"/>
    <property type="match status" value="1"/>
</dbReference>
<dbReference type="GO" id="GO:0008409">
    <property type="term" value="F:5'-3' exonuclease activity"/>
    <property type="evidence" value="ECO:0007669"/>
    <property type="project" value="InterPro"/>
</dbReference>
<dbReference type="GO" id="GO:0006310">
    <property type="term" value="P:DNA recombination"/>
    <property type="evidence" value="ECO:0007669"/>
    <property type="project" value="InterPro"/>
</dbReference>
<dbReference type="InterPro" id="IPR001667">
    <property type="entry name" value="DDH_dom"/>
</dbReference>
<evidence type="ECO:0000256" key="5">
    <source>
        <dbReference type="ARBA" id="ARBA00022839"/>
    </source>
</evidence>
<dbReference type="NCBIfam" id="TIGR00644">
    <property type="entry name" value="recJ"/>
    <property type="match status" value="1"/>
</dbReference>
<comment type="similarity">
    <text evidence="1">Belongs to the RecJ family.</text>
</comment>
<dbReference type="Gene3D" id="3.90.1640.30">
    <property type="match status" value="1"/>
</dbReference>
<feature type="domain" description="DDH" evidence="6">
    <location>
        <begin position="55"/>
        <end position="202"/>
    </location>
</feature>
<dbReference type="Gene3D" id="3.10.310.30">
    <property type="match status" value="1"/>
</dbReference>
<name>A0A6S6UG01_9BACT</name>
<evidence type="ECO:0000259" key="7">
    <source>
        <dbReference type="Pfam" id="PF02272"/>
    </source>
</evidence>
<evidence type="ECO:0000256" key="4">
    <source>
        <dbReference type="ARBA" id="ARBA00022801"/>
    </source>
</evidence>
<dbReference type="InterPro" id="IPR038763">
    <property type="entry name" value="DHH_sf"/>
</dbReference>
<protein>
    <recommendedName>
        <fullName evidence="2">Single-stranded-DNA-specific exonuclease RecJ</fullName>
    </recommendedName>
</protein>
<reference evidence="9" key="1">
    <citation type="submission" date="2020-01" db="EMBL/GenBank/DDBJ databases">
        <authorList>
            <person name="Meier V. D."/>
            <person name="Meier V D."/>
        </authorList>
    </citation>
    <scope>NUCLEOTIDE SEQUENCE</scope>
    <source>
        <strain evidence="9">HLG_WM_MAG_03</strain>
    </source>
</reference>
<dbReference type="InterPro" id="IPR003156">
    <property type="entry name" value="DHHA1_dom"/>
</dbReference>
<dbReference type="Pfam" id="PF01368">
    <property type="entry name" value="DHH"/>
    <property type="match status" value="1"/>
</dbReference>
<feature type="domain" description="DHHA1" evidence="7">
    <location>
        <begin position="314"/>
        <end position="407"/>
    </location>
</feature>
<evidence type="ECO:0000256" key="3">
    <source>
        <dbReference type="ARBA" id="ARBA00022722"/>
    </source>
</evidence>